<reference evidence="3" key="1">
    <citation type="journal article" date="2019" name="Int. J. Syst. Evol. Microbiol.">
        <title>The Global Catalogue of Microorganisms (GCM) 10K type strain sequencing project: providing services to taxonomists for standard genome sequencing and annotation.</title>
        <authorList>
            <consortium name="The Broad Institute Genomics Platform"/>
            <consortium name="The Broad Institute Genome Sequencing Center for Infectious Disease"/>
            <person name="Wu L."/>
            <person name="Ma J."/>
        </authorList>
    </citation>
    <scope>NUCLEOTIDE SEQUENCE [LARGE SCALE GENOMIC DNA]</scope>
    <source>
        <strain evidence="3">CGMCC 1.6784</strain>
    </source>
</reference>
<keyword evidence="3" id="KW-1185">Reference proteome</keyword>
<feature type="domain" description="HD-GYP" evidence="1">
    <location>
        <begin position="160"/>
        <end position="356"/>
    </location>
</feature>
<dbReference type="PANTHER" id="PTHR43155:SF2">
    <property type="entry name" value="CYCLIC DI-GMP PHOSPHODIESTERASE PA4108"/>
    <property type="match status" value="1"/>
</dbReference>
<comment type="caution">
    <text evidence="2">The sequence shown here is derived from an EMBL/GenBank/DDBJ whole genome shotgun (WGS) entry which is preliminary data.</text>
</comment>
<dbReference type="PROSITE" id="PS51832">
    <property type="entry name" value="HD_GYP"/>
    <property type="match status" value="1"/>
</dbReference>
<accession>A0ABQ2JT03</accession>
<dbReference type="InterPro" id="IPR021812">
    <property type="entry name" value="DUF3391"/>
</dbReference>
<dbReference type="Gene3D" id="1.10.3210.10">
    <property type="entry name" value="Hypothetical protein af1432"/>
    <property type="match status" value="1"/>
</dbReference>
<dbReference type="Pfam" id="PF13487">
    <property type="entry name" value="HD_5"/>
    <property type="match status" value="1"/>
</dbReference>
<protein>
    <submittedName>
        <fullName evidence="2">Phosphodiesterase</fullName>
    </submittedName>
</protein>
<evidence type="ECO:0000259" key="1">
    <source>
        <dbReference type="PROSITE" id="PS51832"/>
    </source>
</evidence>
<organism evidence="2 3">
    <name type="scientific">Novosphingobium indicum</name>
    <dbReference type="NCBI Taxonomy" id="462949"/>
    <lineage>
        <taxon>Bacteria</taxon>
        <taxon>Pseudomonadati</taxon>
        <taxon>Pseudomonadota</taxon>
        <taxon>Alphaproteobacteria</taxon>
        <taxon>Sphingomonadales</taxon>
        <taxon>Sphingomonadaceae</taxon>
        <taxon>Novosphingobium</taxon>
    </lineage>
</organism>
<dbReference type="EMBL" id="BMLK01000012">
    <property type="protein sequence ID" value="GGN53132.1"/>
    <property type="molecule type" value="Genomic_DNA"/>
</dbReference>
<name>A0ABQ2JT03_9SPHN</name>
<dbReference type="InterPro" id="IPR003607">
    <property type="entry name" value="HD/PDEase_dom"/>
</dbReference>
<dbReference type="CDD" id="cd00077">
    <property type="entry name" value="HDc"/>
    <property type="match status" value="1"/>
</dbReference>
<dbReference type="PANTHER" id="PTHR43155">
    <property type="entry name" value="CYCLIC DI-GMP PHOSPHODIESTERASE PA4108-RELATED"/>
    <property type="match status" value="1"/>
</dbReference>
<dbReference type="InterPro" id="IPR037522">
    <property type="entry name" value="HD_GYP_dom"/>
</dbReference>
<gene>
    <name evidence="2" type="ORF">GCM10011349_27490</name>
</gene>
<evidence type="ECO:0000313" key="2">
    <source>
        <dbReference type="EMBL" id="GGN53132.1"/>
    </source>
</evidence>
<sequence length="433" mass="47106">MALKEISTTQVEMGMYIHSFQGSWLSHPFWRAKFLIEDDEKLQAVRQAALDAVVIDTDRGKDVPAPAEAPPARGPALHPSLKARNQRAAAKAAAAPAAIRPAIRPMAARPGTSSVAREFGNARRTAGQARKVISKVFIEARLGKAPRVAEVAPVVEDIHASIERNPYAFSGLMRCKSEMEAIYKHMLSVSALMVSLSRHLGLSPQETRTAGMAGLLLDVGVSRLDIDLTDLDRGVEGIDPDLWHRHCYVGRDLLAAAEEVPEEVLQAVARHHELMDGSGFPQGLEDREIDLISRMAAICDRFDLLVSGAATGEPWDPAEAMRTMMGREGAYDPEILARFQEALGVYPVGSFVRLRSDRIAMVIDQDTSEPALPTVRAFYSITTGKHVKAKVIELANCFGEDAIAGIADLAEYGLPPAEDLREQLFTLGAKQAS</sequence>
<dbReference type="SUPFAM" id="SSF109604">
    <property type="entry name" value="HD-domain/PDEase-like"/>
    <property type="match status" value="1"/>
</dbReference>
<dbReference type="Proteomes" id="UP000605099">
    <property type="component" value="Unassembled WGS sequence"/>
</dbReference>
<dbReference type="Pfam" id="PF11871">
    <property type="entry name" value="DUF3391"/>
    <property type="match status" value="1"/>
</dbReference>
<dbReference type="RefSeq" id="WP_188820285.1">
    <property type="nucleotide sequence ID" value="NZ_BMLK01000012.1"/>
</dbReference>
<evidence type="ECO:0000313" key="3">
    <source>
        <dbReference type="Proteomes" id="UP000605099"/>
    </source>
</evidence>
<proteinExistence type="predicted"/>